<evidence type="ECO:0000313" key="3">
    <source>
        <dbReference type="Proteomes" id="UP000025229"/>
    </source>
</evidence>
<organism evidence="1 3">
    <name type="scientific">Rubrobacter radiotolerans</name>
    <name type="common">Arthrobacter radiotolerans</name>
    <dbReference type="NCBI Taxonomy" id="42256"/>
    <lineage>
        <taxon>Bacteria</taxon>
        <taxon>Bacillati</taxon>
        <taxon>Actinomycetota</taxon>
        <taxon>Rubrobacteria</taxon>
        <taxon>Rubrobacterales</taxon>
        <taxon>Rubrobacteraceae</taxon>
        <taxon>Rubrobacter</taxon>
    </lineage>
</organism>
<evidence type="ECO:0000313" key="1">
    <source>
        <dbReference type="EMBL" id="AHY46405.1"/>
    </source>
</evidence>
<proteinExistence type="predicted"/>
<dbReference type="HOGENOM" id="CLU_3065872_0_0_11"/>
<keyword evidence="3" id="KW-1185">Reference proteome</keyword>
<dbReference type="AlphaFoldDB" id="A0A023X319"/>
<dbReference type="KEGG" id="rrd:RradSPS_1122"/>
<accession>A0A023X319</accession>
<dbReference type="Proteomes" id="UP000025229">
    <property type="component" value="Chromosome"/>
</dbReference>
<dbReference type="RefSeq" id="WP_156947967.1">
    <property type="nucleotide sequence ID" value="NZ_CP007514.1"/>
</dbReference>
<gene>
    <name evidence="1" type="ORF">RradSPS_1122</name>
    <name evidence="2" type="ORF">SIL72_07185</name>
</gene>
<sequence length="53" mass="6266">MDKMKLAIRLLKSPRARRIAASPQTRRLVVKAMQNDRIRKAVFKQVSKRLFSR</sequence>
<reference evidence="2" key="2">
    <citation type="submission" date="2023-11" db="EMBL/GenBank/DDBJ databases">
        <title>MicrobeMod: A computational toolkit for identifying prokaryotic methylation and restriction-modification with nanopore sequencing.</title>
        <authorList>
            <person name="Crits-Christoph A."/>
            <person name="Kang S.C."/>
            <person name="Lee H."/>
            <person name="Ostrov N."/>
        </authorList>
    </citation>
    <scope>NUCLEOTIDE SEQUENCE</scope>
    <source>
        <strain evidence="2">ATCC 51242</strain>
    </source>
</reference>
<protein>
    <submittedName>
        <fullName evidence="1">Uncharacterized protein</fullName>
    </submittedName>
</protein>
<reference evidence="1 3" key="1">
    <citation type="submission" date="2014-03" db="EMBL/GenBank/DDBJ databases">
        <title>Complete genome sequence of the Radio-Resistant Rubrobacter radiotolerans RSPS-4.</title>
        <authorList>
            <person name="Egas C.C."/>
            <person name="Barroso C.C."/>
            <person name="Froufe H.J.C."/>
            <person name="Pacheco J.J."/>
            <person name="Albuquerque L.L."/>
            <person name="da Costa M.M.S."/>
        </authorList>
    </citation>
    <scope>NUCLEOTIDE SEQUENCE [LARGE SCALE GENOMIC DNA]</scope>
    <source>
        <strain evidence="1 3">RSPS-4</strain>
    </source>
</reference>
<evidence type="ECO:0000313" key="2">
    <source>
        <dbReference type="EMBL" id="MDX5893812.1"/>
    </source>
</evidence>
<dbReference type="PATRIC" id="fig|42256.3.peg.1136"/>
<dbReference type="Proteomes" id="UP001281130">
    <property type="component" value="Unassembled WGS sequence"/>
</dbReference>
<dbReference type="EMBL" id="JAWXXX010000001">
    <property type="protein sequence ID" value="MDX5893812.1"/>
    <property type="molecule type" value="Genomic_DNA"/>
</dbReference>
<name>A0A023X319_RUBRA</name>
<dbReference type="EMBL" id="CP007514">
    <property type="protein sequence ID" value="AHY46405.1"/>
    <property type="molecule type" value="Genomic_DNA"/>
</dbReference>